<dbReference type="PROSITE" id="PS51318">
    <property type="entry name" value="TAT"/>
    <property type="match status" value="1"/>
</dbReference>
<evidence type="ECO:0000256" key="2">
    <source>
        <dbReference type="ARBA" id="ARBA00022801"/>
    </source>
</evidence>
<reference evidence="5 6" key="1">
    <citation type="submission" date="2016-04" db="EMBL/GenBank/DDBJ databases">
        <title>Complete genome sequence of Dietzia lutea YIM 80766T, a strain isolated from desert soil in Egypt.</title>
        <authorList>
            <person name="Zhao J."/>
            <person name="Hu B."/>
            <person name="Geng S."/>
            <person name="Nie Y."/>
            <person name="Tang Y."/>
        </authorList>
    </citation>
    <scope>NUCLEOTIDE SEQUENCE [LARGE SCALE GENOMIC DNA]</scope>
    <source>
        <strain evidence="5 6">YIM 80766</strain>
    </source>
</reference>
<dbReference type="Proteomes" id="UP000244928">
    <property type="component" value="Chromosome"/>
</dbReference>
<keyword evidence="6" id="KW-1185">Reference proteome</keyword>
<evidence type="ECO:0000313" key="5">
    <source>
        <dbReference type="EMBL" id="AWH91211.1"/>
    </source>
</evidence>
<keyword evidence="2" id="KW-0378">Hydrolase</keyword>
<accession>A0A2S1R4M3</accession>
<organism evidence="5 6">
    <name type="scientific">Dietzia lutea</name>
    <dbReference type="NCBI Taxonomy" id="546160"/>
    <lineage>
        <taxon>Bacteria</taxon>
        <taxon>Bacillati</taxon>
        <taxon>Actinomycetota</taxon>
        <taxon>Actinomycetes</taxon>
        <taxon>Mycobacteriales</taxon>
        <taxon>Dietziaceae</taxon>
        <taxon>Dietzia</taxon>
    </lineage>
</organism>
<dbReference type="PANTHER" id="PTHR46615">
    <property type="entry name" value="ARYLSULFATASE K"/>
    <property type="match status" value="1"/>
</dbReference>
<dbReference type="Gene3D" id="3.40.720.10">
    <property type="entry name" value="Alkaline Phosphatase, subunit A"/>
    <property type="match status" value="1"/>
</dbReference>
<dbReference type="InterPro" id="IPR017850">
    <property type="entry name" value="Alkaline_phosphatase_core_sf"/>
</dbReference>
<dbReference type="Pfam" id="PF00884">
    <property type="entry name" value="Sulfatase"/>
    <property type="match status" value="1"/>
</dbReference>
<dbReference type="RefSeq" id="WP_235026576.1">
    <property type="nucleotide sequence ID" value="NZ_CP015449.1"/>
</dbReference>
<dbReference type="PROSITE" id="PS00523">
    <property type="entry name" value="SULFATASE_1"/>
    <property type="match status" value="1"/>
</dbReference>
<dbReference type="GO" id="GO:0004065">
    <property type="term" value="F:arylsulfatase activity"/>
    <property type="evidence" value="ECO:0007669"/>
    <property type="project" value="TreeGrafter"/>
</dbReference>
<proteinExistence type="inferred from homology"/>
<evidence type="ECO:0000256" key="1">
    <source>
        <dbReference type="ARBA" id="ARBA00008779"/>
    </source>
</evidence>
<dbReference type="AlphaFoldDB" id="A0A2S1R4M3"/>
<sequence length="586" mass="62305">MADADPTLTTARETMGALPRRDFLAGTAATVAGVMTSAGLGSANGSTGTPPSTEPGGPDAPDDQPAGQMIRRPNIILFITDQERAPMHWPAGWADENLPNRRRLVDNGLSFENAFCSTAMCSPSRSTFFTGKFPAEHGVTATLTEGGTLSAGEATLSTSEQNMARILGSAGYRVHYRGKWHISKGADGGSPTPEDIAEYGFLGWEGPDFGGDTAVKNFGGGCADNDGHVTDQAVEFLSTVEQSEDQPFALIISLANPHDILSFPKTWDEQDGDCGNYGPAAPGAFLQGIELPATYTEHLALNHKPSAQVQSQLLIAGALGPLPTERGARDYANFYAYLHTIVDQHLGTVLDTLDARPEVRDRTVIFRISDHGEMGMSHGGLRQKAFNAYEETLRVPLIVSNPVMFPAPVTTPALASLVDLMPTMAGLAEIPDPDAFTFRGASLVPVIEQAVTSPSAPVADVQDTVMFTFDDENAAAADGQDIVKRPNHIRAVRDHRYKYAVYFDPAGVAPTQAELYDLHVDPHELSNLANPSAPLQFRPELVATMHAKLVEKMAGTHTTPDVPIPVPEPLPSGSLGAGSLGSVAMS</sequence>
<dbReference type="InterPro" id="IPR024607">
    <property type="entry name" value="Sulfatase_CS"/>
</dbReference>
<evidence type="ECO:0000256" key="3">
    <source>
        <dbReference type="SAM" id="MobiDB-lite"/>
    </source>
</evidence>
<comment type="similarity">
    <text evidence="1">Belongs to the sulfatase family.</text>
</comment>
<dbReference type="InterPro" id="IPR000917">
    <property type="entry name" value="Sulfatase_N"/>
</dbReference>
<dbReference type="InterPro" id="IPR051849">
    <property type="entry name" value="GAG-degrading_sulfatase"/>
</dbReference>
<name>A0A2S1R4M3_9ACTN</name>
<dbReference type="InterPro" id="IPR006311">
    <property type="entry name" value="TAT_signal"/>
</dbReference>
<dbReference type="CDD" id="cd16035">
    <property type="entry name" value="sulfatase_like"/>
    <property type="match status" value="1"/>
</dbReference>
<protein>
    <submittedName>
        <fullName evidence="5">Sulfatase</fullName>
    </submittedName>
</protein>
<feature type="region of interest" description="Disordered" evidence="3">
    <location>
        <begin position="40"/>
        <end position="67"/>
    </location>
</feature>
<dbReference type="PANTHER" id="PTHR46615:SF1">
    <property type="entry name" value="ARYLSULFATASE K"/>
    <property type="match status" value="1"/>
</dbReference>
<gene>
    <name evidence="5" type="ORF">A6035_02415</name>
</gene>
<evidence type="ECO:0000259" key="4">
    <source>
        <dbReference type="Pfam" id="PF00884"/>
    </source>
</evidence>
<dbReference type="EMBL" id="CP015449">
    <property type="protein sequence ID" value="AWH91211.1"/>
    <property type="molecule type" value="Genomic_DNA"/>
</dbReference>
<evidence type="ECO:0000313" key="6">
    <source>
        <dbReference type="Proteomes" id="UP000244928"/>
    </source>
</evidence>
<dbReference type="SUPFAM" id="SSF53649">
    <property type="entry name" value="Alkaline phosphatase-like"/>
    <property type="match status" value="1"/>
</dbReference>
<dbReference type="KEGG" id="dlu:A6035_02415"/>
<feature type="domain" description="Sulfatase N-terminal" evidence="4">
    <location>
        <begin position="73"/>
        <end position="429"/>
    </location>
</feature>
<dbReference type="GO" id="GO:0015024">
    <property type="term" value="F:glucuronate-2-sulfatase activity"/>
    <property type="evidence" value="ECO:0007669"/>
    <property type="project" value="TreeGrafter"/>
</dbReference>
<feature type="region of interest" description="Disordered" evidence="3">
    <location>
        <begin position="557"/>
        <end position="586"/>
    </location>
</feature>